<reference evidence="6 7" key="1">
    <citation type="submission" date="2019-03" db="EMBL/GenBank/DDBJ databases">
        <title>Genomic Encyclopedia of Type Strains, Phase IV (KMG-IV): sequencing the most valuable type-strain genomes for metagenomic binning, comparative biology and taxonomic classification.</title>
        <authorList>
            <person name="Goeker M."/>
        </authorList>
    </citation>
    <scope>NUCLEOTIDE SEQUENCE [LARGE SCALE GENOMIC DNA]</scope>
    <source>
        <strain evidence="6 7">DSM 45934</strain>
    </source>
</reference>
<gene>
    <name evidence="6" type="ORF">EV192_10261</name>
</gene>
<dbReference type="InterPro" id="IPR050097">
    <property type="entry name" value="Ferredoxin-NADP_redctase_2"/>
</dbReference>
<protein>
    <submittedName>
        <fullName evidence="6">Thioredoxin reductase</fullName>
    </submittedName>
</protein>
<dbReference type="EMBL" id="SLWS01000002">
    <property type="protein sequence ID" value="TCO61924.1"/>
    <property type="molecule type" value="Genomic_DNA"/>
</dbReference>
<sequence length="300" mass="31801">MIDVLVVGGGAAGTAAALTLARMRRTVTVVDSGEGRNEQSHHLHGYPGFDGVPPAAFREKCLQELKNYPDLSLTSDTVASIEWDDHFRATLHTGQLILARRLLLATGLRDLLPDIPGVAEAWGSGVYHCPQCHGWELRDRPIMVLGGRRAAHLVTRLARFSQDVTWITSADTPPRPAGVRIVAGTVARVDGAVGEVHAHLADGRTIAAEGMFVTPVQEQRSSFAEQLGCTFLPDGRVVVNQFGYTGVDGVYAAGDMARMTATRYQAATVLNSAAAGAQAGSGVDQELTQADLGTPPDAQA</sequence>
<dbReference type="PRINTS" id="PR00469">
    <property type="entry name" value="PNDRDTASEII"/>
</dbReference>
<evidence type="ECO:0000256" key="1">
    <source>
        <dbReference type="ARBA" id="ARBA00022630"/>
    </source>
</evidence>
<comment type="catalytic activity">
    <reaction evidence="3">
        <text>[thioredoxin]-dithiol + NADP(+) = [thioredoxin]-disulfide + NADPH + H(+)</text>
        <dbReference type="Rhea" id="RHEA:20345"/>
        <dbReference type="Rhea" id="RHEA-COMP:10698"/>
        <dbReference type="Rhea" id="RHEA-COMP:10700"/>
        <dbReference type="ChEBI" id="CHEBI:15378"/>
        <dbReference type="ChEBI" id="CHEBI:29950"/>
        <dbReference type="ChEBI" id="CHEBI:50058"/>
        <dbReference type="ChEBI" id="CHEBI:57783"/>
        <dbReference type="ChEBI" id="CHEBI:58349"/>
        <dbReference type="EC" id="1.8.1.9"/>
    </reaction>
</comment>
<evidence type="ECO:0000256" key="3">
    <source>
        <dbReference type="ARBA" id="ARBA00048132"/>
    </source>
</evidence>
<evidence type="ECO:0000259" key="5">
    <source>
        <dbReference type="Pfam" id="PF07992"/>
    </source>
</evidence>
<dbReference type="Pfam" id="PF07992">
    <property type="entry name" value="Pyr_redox_2"/>
    <property type="match status" value="1"/>
</dbReference>
<feature type="domain" description="FAD/NAD(P)-binding" evidence="5">
    <location>
        <begin position="3"/>
        <end position="267"/>
    </location>
</feature>
<dbReference type="SUPFAM" id="SSF51905">
    <property type="entry name" value="FAD/NAD(P)-binding domain"/>
    <property type="match status" value="1"/>
</dbReference>
<proteinExistence type="predicted"/>
<evidence type="ECO:0000313" key="6">
    <source>
        <dbReference type="EMBL" id="TCO61924.1"/>
    </source>
</evidence>
<keyword evidence="1" id="KW-0285">Flavoprotein</keyword>
<dbReference type="InterPro" id="IPR023753">
    <property type="entry name" value="FAD/NAD-binding_dom"/>
</dbReference>
<accession>A0A4R2JR29</accession>
<evidence type="ECO:0000256" key="2">
    <source>
        <dbReference type="ARBA" id="ARBA00023002"/>
    </source>
</evidence>
<evidence type="ECO:0000256" key="4">
    <source>
        <dbReference type="SAM" id="MobiDB-lite"/>
    </source>
</evidence>
<feature type="region of interest" description="Disordered" evidence="4">
    <location>
        <begin position="280"/>
        <end position="300"/>
    </location>
</feature>
<organism evidence="6 7">
    <name type="scientific">Actinocrispum wychmicini</name>
    <dbReference type="NCBI Taxonomy" id="1213861"/>
    <lineage>
        <taxon>Bacteria</taxon>
        <taxon>Bacillati</taxon>
        <taxon>Actinomycetota</taxon>
        <taxon>Actinomycetes</taxon>
        <taxon>Pseudonocardiales</taxon>
        <taxon>Pseudonocardiaceae</taxon>
        <taxon>Actinocrispum</taxon>
    </lineage>
</organism>
<keyword evidence="7" id="KW-1185">Reference proteome</keyword>
<dbReference type="PANTHER" id="PTHR48105">
    <property type="entry name" value="THIOREDOXIN REDUCTASE 1-RELATED-RELATED"/>
    <property type="match status" value="1"/>
</dbReference>
<dbReference type="GO" id="GO:0004791">
    <property type="term" value="F:thioredoxin-disulfide reductase (NADPH) activity"/>
    <property type="evidence" value="ECO:0007669"/>
    <property type="project" value="UniProtKB-EC"/>
</dbReference>
<dbReference type="RefSeq" id="WP_165960296.1">
    <property type="nucleotide sequence ID" value="NZ_SLWS01000002.1"/>
</dbReference>
<dbReference type="AlphaFoldDB" id="A0A4R2JR29"/>
<comment type="caution">
    <text evidence="6">The sequence shown here is derived from an EMBL/GenBank/DDBJ whole genome shotgun (WGS) entry which is preliminary data.</text>
</comment>
<dbReference type="Proteomes" id="UP000295680">
    <property type="component" value="Unassembled WGS sequence"/>
</dbReference>
<dbReference type="Gene3D" id="3.50.50.60">
    <property type="entry name" value="FAD/NAD(P)-binding domain"/>
    <property type="match status" value="2"/>
</dbReference>
<dbReference type="PRINTS" id="PR00368">
    <property type="entry name" value="FADPNR"/>
</dbReference>
<name>A0A4R2JR29_9PSEU</name>
<keyword evidence="2" id="KW-0560">Oxidoreductase</keyword>
<dbReference type="InterPro" id="IPR036188">
    <property type="entry name" value="FAD/NAD-bd_sf"/>
</dbReference>
<evidence type="ECO:0000313" key="7">
    <source>
        <dbReference type="Proteomes" id="UP000295680"/>
    </source>
</evidence>